<reference evidence="2 3" key="1">
    <citation type="submission" date="2024-01" db="EMBL/GenBank/DDBJ databases">
        <title>Genome assemblies of Stephania.</title>
        <authorList>
            <person name="Yang L."/>
        </authorList>
    </citation>
    <scope>NUCLEOTIDE SEQUENCE [LARGE SCALE GENOMIC DNA]</scope>
    <source>
        <strain evidence="2">JXDWG</strain>
        <tissue evidence="2">Leaf</tissue>
    </source>
</reference>
<gene>
    <name evidence="2" type="ORF">Scep_001471</name>
</gene>
<proteinExistence type="predicted"/>
<feature type="region of interest" description="Disordered" evidence="1">
    <location>
        <begin position="16"/>
        <end position="54"/>
    </location>
</feature>
<protein>
    <submittedName>
        <fullName evidence="2">Uncharacterized protein</fullName>
    </submittedName>
</protein>
<sequence>MQIFIHSTAVTAELEDLLPPQTRSRASSSSRDLSRASSKEISCRKSRNLFHNLH</sequence>
<feature type="compositionally biased region" description="Basic and acidic residues" evidence="1">
    <location>
        <begin position="32"/>
        <end position="43"/>
    </location>
</feature>
<keyword evidence="3" id="KW-1185">Reference proteome</keyword>
<evidence type="ECO:0000256" key="1">
    <source>
        <dbReference type="SAM" id="MobiDB-lite"/>
    </source>
</evidence>
<name>A0AAP0L946_9MAGN</name>
<dbReference type="Proteomes" id="UP001419268">
    <property type="component" value="Unassembled WGS sequence"/>
</dbReference>
<evidence type="ECO:0000313" key="2">
    <source>
        <dbReference type="EMBL" id="KAK9166280.1"/>
    </source>
</evidence>
<comment type="caution">
    <text evidence="2">The sequence shown here is derived from an EMBL/GenBank/DDBJ whole genome shotgun (WGS) entry which is preliminary data.</text>
</comment>
<evidence type="ECO:0000313" key="3">
    <source>
        <dbReference type="Proteomes" id="UP001419268"/>
    </source>
</evidence>
<dbReference type="EMBL" id="JBBNAG010000001">
    <property type="protein sequence ID" value="KAK9166280.1"/>
    <property type="molecule type" value="Genomic_DNA"/>
</dbReference>
<feature type="compositionally biased region" description="Basic residues" evidence="1">
    <location>
        <begin position="44"/>
        <end position="54"/>
    </location>
</feature>
<organism evidence="2 3">
    <name type="scientific">Stephania cephalantha</name>
    <dbReference type="NCBI Taxonomy" id="152367"/>
    <lineage>
        <taxon>Eukaryota</taxon>
        <taxon>Viridiplantae</taxon>
        <taxon>Streptophyta</taxon>
        <taxon>Embryophyta</taxon>
        <taxon>Tracheophyta</taxon>
        <taxon>Spermatophyta</taxon>
        <taxon>Magnoliopsida</taxon>
        <taxon>Ranunculales</taxon>
        <taxon>Menispermaceae</taxon>
        <taxon>Menispermoideae</taxon>
        <taxon>Cissampelideae</taxon>
        <taxon>Stephania</taxon>
    </lineage>
</organism>
<dbReference type="AlphaFoldDB" id="A0AAP0L946"/>
<accession>A0AAP0L946</accession>